<dbReference type="PANTHER" id="PTHR46586">
    <property type="entry name" value="ANKYRIN REPEAT-CONTAINING PROTEIN"/>
    <property type="match status" value="1"/>
</dbReference>
<dbReference type="Proteomes" id="UP000794436">
    <property type="component" value="Unassembled WGS sequence"/>
</dbReference>
<reference evidence="1" key="1">
    <citation type="submission" date="2019-03" db="EMBL/GenBank/DDBJ databases">
        <title>Long read genome sequence of the mycoparasitic Pythium oligandrum ATCC 38472 isolated from sugarbeet rhizosphere.</title>
        <authorList>
            <person name="Gaulin E."/>
        </authorList>
    </citation>
    <scope>NUCLEOTIDE SEQUENCE</scope>
    <source>
        <strain evidence="1">ATCC 38472_TT</strain>
    </source>
</reference>
<keyword evidence="2" id="KW-1185">Reference proteome</keyword>
<evidence type="ECO:0000313" key="2">
    <source>
        <dbReference type="Proteomes" id="UP000794436"/>
    </source>
</evidence>
<dbReference type="InterPro" id="IPR036770">
    <property type="entry name" value="Ankyrin_rpt-contain_sf"/>
</dbReference>
<comment type="caution">
    <text evidence="1">The sequence shown here is derived from an EMBL/GenBank/DDBJ whole genome shotgun (WGS) entry which is preliminary data.</text>
</comment>
<dbReference type="Gene3D" id="1.25.40.20">
    <property type="entry name" value="Ankyrin repeat-containing domain"/>
    <property type="match status" value="2"/>
</dbReference>
<dbReference type="OrthoDB" id="94960at2759"/>
<gene>
    <name evidence="1" type="ORF">Poli38472_010109</name>
</gene>
<sequence length="786" mass="89949">MAFVSLVEDAWFFRQLVSFLTHDDAICLTLTAIECGWTSLQHTLLYESLPILAISTHELKNYTAERGWWGLLALVLHEGLRIRGKNVASLLDSQESAFARCHRFQNCFFLKFPAEVMYAAVRRGSLDEVKTIHSWTNCSDQFQLDYCDPDAIIQCAAEARHLEILEWFMDRHENEIPKLKIGMRLRDSSLGAISWKQGSRHYSAMANEGLLPRVACEETDGIRLRIKWYPTSLERYPLMDWAAEKGDLKLLEKIHNDSVGTTTCTFRAMAHAAEEGHMEIVRWLHEHRTEHLDSLTEILVAAAERNQVEVMDWLHAHFDLTKSIAVAYKTSTSSRGVQSVQWFITHFRGIISQLRRPRLYDTSKASLESVQLIYDVHSAEPDLTAAYAAARDGNLEVVQWMVELDDRELVFTQTSRNLLLGSSIKGGNLKVVRWCIDELGAWVDNGPVEAAKQKNLPLVRYLCGIGKLRASLLGAPSEEQIQVTESQILTEAIRSDNLELVQWCLENLTAWNVQVLASALSNGKFGCFRYLASKNDGRGADAIRLLKETGVQYYRILATYMDGGIDEEMIDWILVNCPDTVKKPSKCTTMPASWHIMRKMLRYRPLECCRMLAFPLWAIHNGSLADLQRLQAIQHPRLFTRKTLITLLQYSRDEATMRWFLAEYGLAMNQHLTKWAAKYGAIQLLNDLQEEKRCYFTLDDDEIQLAFLGTVVWDAVRYDQVSVLSWVVRQGCSQQVKDRLWTFKLAKLAAQCGSLPSLMWFLNQDKIKSDDLVELTKITTHYGHIQ</sequence>
<proteinExistence type="predicted"/>
<dbReference type="AlphaFoldDB" id="A0A8K1C937"/>
<name>A0A8K1C937_PYTOL</name>
<dbReference type="SUPFAM" id="SSF48403">
    <property type="entry name" value="Ankyrin repeat"/>
    <property type="match status" value="1"/>
</dbReference>
<dbReference type="EMBL" id="SPLM01000111">
    <property type="protein sequence ID" value="TMW58550.1"/>
    <property type="molecule type" value="Genomic_DNA"/>
</dbReference>
<dbReference type="InterPro" id="IPR052050">
    <property type="entry name" value="SecEffector_AnkRepeat"/>
</dbReference>
<evidence type="ECO:0000313" key="1">
    <source>
        <dbReference type="EMBL" id="TMW58550.1"/>
    </source>
</evidence>
<organism evidence="1 2">
    <name type="scientific">Pythium oligandrum</name>
    <name type="common">Mycoparasitic fungus</name>
    <dbReference type="NCBI Taxonomy" id="41045"/>
    <lineage>
        <taxon>Eukaryota</taxon>
        <taxon>Sar</taxon>
        <taxon>Stramenopiles</taxon>
        <taxon>Oomycota</taxon>
        <taxon>Peronosporomycetes</taxon>
        <taxon>Pythiales</taxon>
        <taxon>Pythiaceae</taxon>
        <taxon>Pythium</taxon>
    </lineage>
</organism>
<dbReference type="PANTHER" id="PTHR46586:SF3">
    <property type="entry name" value="ANKYRIN REPEAT-CONTAINING PROTEIN"/>
    <property type="match status" value="1"/>
</dbReference>
<accession>A0A8K1C937</accession>
<protein>
    <submittedName>
        <fullName evidence="1">Uncharacterized protein</fullName>
    </submittedName>
</protein>